<gene>
    <name evidence="2" type="ORF">OSB04_025405</name>
</gene>
<organism evidence="2 3">
    <name type="scientific">Centaurea solstitialis</name>
    <name type="common">yellow star-thistle</name>
    <dbReference type="NCBI Taxonomy" id="347529"/>
    <lineage>
        <taxon>Eukaryota</taxon>
        <taxon>Viridiplantae</taxon>
        <taxon>Streptophyta</taxon>
        <taxon>Embryophyta</taxon>
        <taxon>Tracheophyta</taxon>
        <taxon>Spermatophyta</taxon>
        <taxon>Magnoliopsida</taxon>
        <taxon>eudicotyledons</taxon>
        <taxon>Gunneridae</taxon>
        <taxon>Pentapetalae</taxon>
        <taxon>asterids</taxon>
        <taxon>campanulids</taxon>
        <taxon>Asterales</taxon>
        <taxon>Asteraceae</taxon>
        <taxon>Carduoideae</taxon>
        <taxon>Cardueae</taxon>
        <taxon>Centaureinae</taxon>
        <taxon>Centaurea</taxon>
    </lineage>
</organism>
<dbReference type="EMBL" id="JARYMX010000006">
    <property type="protein sequence ID" value="KAJ9545698.1"/>
    <property type="molecule type" value="Genomic_DNA"/>
</dbReference>
<feature type="compositionally biased region" description="Basic and acidic residues" evidence="1">
    <location>
        <begin position="141"/>
        <end position="152"/>
    </location>
</feature>
<evidence type="ECO:0000313" key="3">
    <source>
        <dbReference type="Proteomes" id="UP001172457"/>
    </source>
</evidence>
<comment type="caution">
    <text evidence="2">The sequence shown here is derived from an EMBL/GenBank/DDBJ whole genome shotgun (WGS) entry which is preliminary data.</text>
</comment>
<name>A0AA38SNM5_9ASTR</name>
<evidence type="ECO:0000313" key="2">
    <source>
        <dbReference type="EMBL" id="KAJ9545698.1"/>
    </source>
</evidence>
<proteinExistence type="predicted"/>
<feature type="compositionally biased region" description="Acidic residues" evidence="1">
    <location>
        <begin position="68"/>
        <end position="78"/>
    </location>
</feature>
<reference evidence="2" key="1">
    <citation type="submission" date="2023-03" db="EMBL/GenBank/DDBJ databases">
        <title>Chromosome-scale reference genome and RAD-based genetic map of yellow starthistle (Centaurea solstitialis) reveal putative structural variation and QTLs associated with invader traits.</title>
        <authorList>
            <person name="Reatini B."/>
            <person name="Cang F.A."/>
            <person name="Jiang Q."/>
            <person name="Mckibben M.T.W."/>
            <person name="Barker M.S."/>
            <person name="Rieseberg L.H."/>
            <person name="Dlugosch K.M."/>
        </authorList>
    </citation>
    <scope>NUCLEOTIDE SEQUENCE</scope>
    <source>
        <strain evidence="2">CAN-66</strain>
        <tissue evidence="2">Leaf</tissue>
    </source>
</reference>
<feature type="region of interest" description="Disordered" evidence="1">
    <location>
        <begin position="66"/>
        <end position="199"/>
    </location>
</feature>
<dbReference type="Proteomes" id="UP001172457">
    <property type="component" value="Chromosome 6"/>
</dbReference>
<evidence type="ECO:0000256" key="1">
    <source>
        <dbReference type="SAM" id="MobiDB-lite"/>
    </source>
</evidence>
<feature type="compositionally biased region" description="Basic and acidic residues" evidence="1">
    <location>
        <begin position="109"/>
        <end position="126"/>
    </location>
</feature>
<accession>A0AA38SNM5</accession>
<keyword evidence="3" id="KW-1185">Reference proteome</keyword>
<sequence>MNSPLVGKVASFDPSWNVVNLKDAAVEFDNKDLARKVLIEAYDSWSNWFVSLSSDTFSEFAKKWEMGSESEDVDEDSSDPNVSDDDRRSSVGNQIDPGASQMINKVRRNILEHDDVRPEDHRKEIADEPTPMALNLDKEDDSPRLHPEDGFHGAHGVLVASSLSSIDRVGDPQPSLLGPGSGSNLDPPPHGPTLFRWAH</sequence>
<dbReference type="AlphaFoldDB" id="A0AA38SNM5"/>
<protein>
    <submittedName>
        <fullName evidence="2">Uncharacterized protein</fullName>
    </submittedName>
</protein>